<dbReference type="Proteomes" id="UP000256601">
    <property type="component" value="Unassembled WGS sequence"/>
</dbReference>
<evidence type="ECO:0000313" key="4">
    <source>
        <dbReference type="EMBL" id="RDW24179.1"/>
    </source>
</evidence>
<reference evidence="3 5" key="1">
    <citation type="journal article" date="2016" name="PLoS ONE">
        <title>Sequence Assembly of Yarrowia lipolytica Strain W29/CLIB89 Shows Transposable Element Diversity.</title>
        <authorList>
            <person name="Magnan C."/>
            <person name="Yu J."/>
            <person name="Chang I."/>
            <person name="Jahn E."/>
            <person name="Kanomata Y."/>
            <person name="Wu J."/>
            <person name="Zeller M."/>
            <person name="Oakes M."/>
            <person name="Baldi P."/>
            <person name="Sandmeyer S."/>
        </authorList>
    </citation>
    <scope>NUCLEOTIDE SEQUENCE [LARGE SCALE GENOMIC DNA]</scope>
    <source>
        <strain evidence="3">CLIB89</strain>
        <strain evidence="5">CLIB89(W29)</strain>
    </source>
</reference>
<feature type="compositionally biased region" description="Basic and acidic residues" evidence="1">
    <location>
        <begin position="36"/>
        <end position="54"/>
    </location>
</feature>
<dbReference type="GO" id="GO:0004843">
    <property type="term" value="F:cysteine-type deubiquitinase activity"/>
    <property type="evidence" value="ECO:0007669"/>
    <property type="project" value="TreeGrafter"/>
</dbReference>
<feature type="region of interest" description="Disordered" evidence="1">
    <location>
        <begin position="24"/>
        <end position="140"/>
    </location>
</feature>
<dbReference type="InterPro" id="IPR049771">
    <property type="entry name" value="OTU2-like_OTU"/>
</dbReference>
<dbReference type="VEuPathDB" id="FungiDB:YALI1_C27958g"/>
<reference evidence="4 6" key="2">
    <citation type="submission" date="2018-07" db="EMBL/GenBank/DDBJ databases">
        <title>Draft Genome Assemblies for Five Robust Yarrowia lipolytica Strains Exhibiting High Lipid Production and Pentose Sugar Utilization and Sugar Alcohol Secretion from Undetoxified Lignocellulosic Biomass Hydrolysates.</title>
        <authorList>
            <consortium name="DOE Joint Genome Institute"/>
            <person name="Walker C."/>
            <person name="Ryu S."/>
            <person name="Na H."/>
            <person name="Zane M."/>
            <person name="LaButti K."/>
            <person name="Lipzen A."/>
            <person name="Haridas S."/>
            <person name="Barry K."/>
            <person name="Grigoriev I.V."/>
            <person name="Quarterman J."/>
            <person name="Slininger P."/>
            <person name="Dien B."/>
            <person name="Trinh C.T."/>
        </authorList>
    </citation>
    <scope>NUCLEOTIDE SEQUENCE [LARGE SCALE GENOMIC DNA]</scope>
    <source>
        <strain evidence="4 6">YB392</strain>
    </source>
</reference>
<dbReference type="RefSeq" id="XP_502035.1">
    <property type="nucleotide sequence ID" value="XM_502035.1"/>
</dbReference>
<evidence type="ECO:0000256" key="1">
    <source>
        <dbReference type="SAM" id="MobiDB-lite"/>
    </source>
</evidence>
<dbReference type="SUPFAM" id="SSF54001">
    <property type="entry name" value="Cysteine proteinases"/>
    <property type="match status" value="1"/>
</dbReference>
<dbReference type="CDD" id="cd22762">
    <property type="entry name" value="OTU_fungi_OTU2-like"/>
    <property type="match status" value="1"/>
</dbReference>
<dbReference type="Pfam" id="PF02338">
    <property type="entry name" value="OTU"/>
    <property type="match status" value="1"/>
</dbReference>
<dbReference type="FunFam" id="3.90.70.80:FF:000022">
    <property type="entry name" value="OTU2p protein"/>
    <property type="match status" value="1"/>
</dbReference>
<proteinExistence type="predicted"/>
<evidence type="ECO:0000259" key="2">
    <source>
        <dbReference type="PROSITE" id="PS50802"/>
    </source>
</evidence>
<dbReference type="AlphaFoldDB" id="A0A1H6PQX3"/>
<dbReference type="PROSITE" id="PS50802">
    <property type="entry name" value="OTU"/>
    <property type="match status" value="1"/>
</dbReference>
<dbReference type="InterPro" id="IPR050704">
    <property type="entry name" value="Peptidase_C85-like"/>
</dbReference>
<feature type="compositionally biased region" description="Acidic residues" evidence="1">
    <location>
        <begin position="71"/>
        <end position="80"/>
    </location>
</feature>
<dbReference type="Proteomes" id="UP000182444">
    <property type="component" value="Chromosome 1C"/>
</dbReference>
<dbReference type="EMBL" id="KZ859045">
    <property type="protein sequence ID" value="RDW24179.1"/>
    <property type="molecule type" value="Genomic_DNA"/>
</dbReference>
<dbReference type="VEuPathDB" id="FungiDB:YALI0_C19987g"/>
<dbReference type="eggNOG" id="KOG2606">
    <property type="taxonomic scope" value="Eukaryota"/>
</dbReference>
<dbReference type="GO" id="GO:0016579">
    <property type="term" value="P:protein deubiquitination"/>
    <property type="evidence" value="ECO:0007669"/>
    <property type="project" value="TreeGrafter"/>
</dbReference>
<dbReference type="InterPro" id="IPR038765">
    <property type="entry name" value="Papain-like_cys_pep_sf"/>
</dbReference>
<feature type="compositionally biased region" description="Basic and acidic residues" evidence="1">
    <location>
        <begin position="91"/>
        <end position="100"/>
    </location>
</feature>
<evidence type="ECO:0000313" key="5">
    <source>
        <dbReference type="Proteomes" id="UP000182444"/>
    </source>
</evidence>
<protein>
    <recommendedName>
        <fullName evidence="2">OTU domain-containing protein</fullName>
    </recommendedName>
</protein>
<dbReference type="Gene3D" id="3.90.70.80">
    <property type="match status" value="1"/>
</dbReference>
<organism evidence="3 5">
    <name type="scientific">Yarrowia lipolytica</name>
    <name type="common">Candida lipolytica</name>
    <dbReference type="NCBI Taxonomy" id="4952"/>
    <lineage>
        <taxon>Eukaryota</taxon>
        <taxon>Fungi</taxon>
        <taxon>Dikarya</taxon>
        <taxon>Ascomycota</taxon>
        <taxon>Saccharomycotina</taxon>
        <taxon>Dipodascomycetes</taxon>
        <taxon>Dipodascales</taxon>
        <taxon>Dipodascales incertae sedis</taxon>
        <taxon>Yarrowia</taxon>
    </lineage>
</organism>
<dbReference type="PANTHER" id="PTHR12419:SF10">
    <property type="entry name" value="DEUBIQUITINASE OTUD6B"/>
    <property type="match status" value="1"/>
</dbReference>
<dbReference type="EMBL" id="CP017555">
    <property type="protein sequence ID" value="AOW03141.1"/>
    <property type="molecule type" value="Genomic_DNA"/>
</dbReference>
<sequence>MEELLARHRKEKKDLAGELTTLKKQVSGDKKKKKEVTRQCEDKERELKERHQQEIAELESGGAVDQIKEEVVEDEGEDEFSPEKLLAQLELAKEQEEATTKKKKGPAAEPVGSQAPSGHKPKKNRQKERAARKAAEQEAIRQQALDEAALQPDLRKIEMENIESLTKLNGTTVHDIVPDGHCLYSSIADQLAVRHEVDVDVQTLRTKCAAEIRRDRNSYIPFLFDEATMSIKDVDSYTKELEETAIWGGDLEILALARVYDCPISVLMSGRPVHRVNEEGNKEELKLVYYKHSYGLGEHYNSLRG</sequence>
<dbReference type="OMA" id="YELGAHY"/>
<dbReference type="KEGG" id="yli:2909893"/>
<name>A0A1H6PQX3_YARLL</name>
<dbReference type="InterPro" id="IPR003323">
    <property type="entry name" value="OTU_dom"/>
</dbReference>
<dbReference type="OrthoDB" id="415023at2759"/>
<dbReference type="GeneID" id="2909893"/>
<feature type="domain" description="OTU" evidence="2">
    <location>
        <begin position="171"/>
        <end position="305"/>
    </location>
</feature>
<evidence type="ECO:0000313" key="3">
    <source>
        <dbReference type="EMBL" id="AOW03141.1"/>
    </source>
</evidence>
<gene>
    <name evidence="4" type="ORF">B0I71DRAFT_134679</name>
    <name evidence="3" type="ORF">YALI1_C27958g</name>
</gene>
<dbReference type="PANTHER" id="PTHR12419">
    <property type="entry name" value="OTU DOMAIN CONTAINING PROTEIN"/>
    <property type="match status" value="1"/>
</dbReference>
<feature type="compositionally biased region" description="Basic and acidic residues" evidence="1">
    <location>
        <begin position="127"/>
        <end position="139"/>
    </location>
</feature>
<evidence type="ECO:0000313" key="6">
    <source>
        <dbReference type="Proteomes" id="UP000256601"/>
    </source>
</evidence>
<accession>A0A1H6PQX3</accession>